<evidence type="ECO:0000313" key="3">
    <source>
        <dbReference type="EMBL" id="OGF25979.1"/>
    </source>
</evidence>
<gene>
    <name evidence="3" type="ORF">A2227_05770</name>
</gene>
<dbReference type="AlphaFoldDB" id="A0A1F5SH39"/>
<dbReference type="Proteomes" id="UP000178367">
    <property type="component" value="Unassembled WGS sequence"/>
</dbReference>
<feature type="compositionally biased region" description="Acidic residues" evidence="1">
    <location>
        <begin position="47"/>
        <end position="66"/>
    </location>
</feature>
<name>A0A1F5SH39_9BACT</name>
<sequence>MWIIITIILGVLAMFLIGVSLLTEIAKIRRALEHMAYKKEIHEIIETDYEPEGTEAGDEPATDDSDEVKAEKPEKPKPAPIRRYRKTRIKVVEERE</sequence>
<dbReference type="STRING" id="1797994.A2227_05770"/>
<feature type="transmembrane region" description="Helical" evidence="2">
    <location>
        <begin position="6"/>
        <end position="26"/>
    </location>
</feature>
<organism evidence="3 4">
    <name type="scientific">Candidatus Falkowbacteria bacterium RIFOXYA2_FULL_47_19</name>
    <dbReference type="NCBI Taxonomy" id="1797994"/>
    <lineage>
        <taxon>Bacteria</taxon>
        <taxon>Candidatus Falkowiibacteriota</taxon>
    </lineage>
</organism>
<proteinExistence type="predicted"/>
<dbReference type="EMBL" id="MFGB01000018">
    <property type="protein sequence ID" value="OGF25979.1"/>
    <property type="molecule type" value="Genomic_DNA"/>
</dbReference>
<feature type="region of interest" description="Disordered" evidence="1">
    <location>
        <begin position="47"/>
        <end position="83"/>
    </location>
</feature>
<accession>A0A1F5SH39</accession>
<evidence type="ECO:0000313" key="4">
    <source>
        <dbReference type="Proteomes" id="UP000178367"/>
    </source>
</evidence>
<reference evidence="3 4" key="1">
    <citation type="journal article" date="2016" name="Nat. Commun.">
        <title>Thousands of microbial genomes shed light on interconnected biogeochemical processes in an aquifer system.</title>
        <authorList>
            <person name="Anantharaman K."/>
            <person name="Brown C.T."/>
            <person name="Hug L.A."/>
            <person name="Sharon I."/>
            <person name="Castelle C.J."/>
            <person name="Probst A.J."/>
            <person name="Thomas B.C."/>
            <person name="Singh A."/>
            <person name="Wilkins M.J."/>
            <person name="Karaoz U."/>
            <person name="Brodie E.L."/>
            <person name="Williams K.H."/>
            <person name="Hubbard S.S."/>
            <person name="Banfield J.F."/>
        </authorList>
    </citation>
    <scope>NUCLEOTIDE SEQUENCE [LARGE SCALE GENOMIC DNA]</scope>
</reference>
<comment type="caution">
    <text evidence="3">The sequence shown here is derived from an EMBL/GenBank/DDBJ whole genome shotgun (WGS) entry which is preliminary data.</text>
</comment>
<evidence type="ECO:0000256" key="2">
    <source>
        <dbReference type="SAM" id="Phobius"/>
    </source>
</evidence>
<keyword evidence="2" id="KW-0472">Membrane</keyword>
<protein>
    <submittedName>
        <fullName evidence="3">Uncharacterized protein</fullName>
    </submittedName>
</protein>
<feature type="compositionally biased region" description="Basic and acidic residues" evidence="1">
    <location>
        <begin position="67"/>
        <end position="77"/>
    </location>
</feature>
<keyword evidence="2" id="KW-1133">Transmembrane helix</keyword>
<keyword evidence="2" id="KW-0812">Transmembrane</keyword>
<evidence type="ECO:0000256" key="1">
    <source>
        <dbReference type="SAM" id="MobiDB-lite"/>
    </source>
</evidence>